<dbReference type="Proteomes" id="UP000053237">
    <property type="component" value="Unassembled WGS sequence"/>
</dbReference>
<evidence type="ECO:0000259" key="1">
    <source>
        <dbReference type="PROSITE" id="PS51140"/>
    </source>
</evidence>
<reference evidence="2 3" key="1">
    <citation type="submission" date="2012-05" db="EMBL/GenBank/DDBJ databases">
        <title>Recombination and specialization in a pathogen metapopulation.</title>
        <authorList>
            <person name="Gardiner A."/>
            <person name="Kemen E."/>
            <person name="Schultz-Larsen T."/>
            <person name="MacLean D."/>
            <person name="Van Oosterhout C."/>
            <person name="Jones J.D.G."/>
        </authorList>
    </citation>
    <scope>NUCLEOTIDE SEQUENCE [LARGE SCALE GENOMIC DNA]</scope>
    <source>
        <strain evidence="2 3">Ac Nc2</strain>
    </source>
</reference>
<comment type="caution">
    <text evidence="2">The sequence shown here is derived from an EMBL/GenBank/DDBJ whole genome shotgun (WGS) entry which is preliminary data.</text>
</comment>
<dbReference type="GO" id="GO:0043130">
    <property type="term" value="F:ubiquitin binding"/>
    <property type="evidence" value="ECO:0007669"/>
    <property type="project" value="InterPro"/>
</dbReference>
<evidence type="ECO:0000313" key="2">
    <source>
        <dbReference type="EMBL" id="CCI46155.1"/>
    </source>
</evidence>
<protein>
    <recommendedName>
        <fullName evidence="1">CUE domain-containing protein</fullName>
    </recommendedName>
</protein>
<evidence type="ECO:0000313" key="3">
    <source>
        <dbReference type="Proteomes" id="UP000053237"/>
    </source>
</evidence>
<feature type="domain" description="CUE" evidence="1">
    <location>
        <begin position="37"/>
        <end position="80"/>
    </location>
</feature>
<dbReference type="InterPro" id="IPR003892">
    <property type="entry name" value="CUE"/>
</dbReference>
<dbReference type="EMBL" id="CAIX01000118">
    <property type="protein sequence ID" value="CCI46155.1"/>
    <property type="molecule type" value="Genomic_DNA"/>
</dbReference>
<dbReference type="Pfam" id="PF02845">
    <property type="entry name" value="CUE"/>
    <property type="match status" value="1"/>
</dbReference>
<dbReference type="InParanoid" id="A0A024GHH2"/>
<organism evidence="2 3">
    <name type="scientific">Albugo candida</name>
    <dbReference type="NCBI Taxonomy" id="65357"/>
    <lineage>
        <taxon>Eukaryota</taxon>
        <taxon>Sar</taxon>
        <taxon>Stramenopiles</taxon>
        <taxon>Oomycota</taxon>
        <taxon>Peronosporomycetes</taxon>
        <taxon>Albuginales</taxon>
        <taxon>Albuginaceae</taxon>
        <taxon>Albugo</taxon>
    </lineage>
</organism>
<accession>A0A024GHH2</accession>
<gene>
    <name evidence="2" type="ORF">BN9_070840</name>
</gene>
<dbReference type="SUPFAM" id="SSF46934">
    <property type="entry name" value="UBA-like"/>
    <property type="match status" value="1"/>
</dbReference>
<dbReference type="CDD" id="cd14279">
    <property type="entry name" value="CUE"/>
    <property type="match status" value="1"/>
</dbReference>
<dbReference type="AlphaFoldDB" id="A0A024GHH2"/>
<dbReference type="Gene3D" id="1.10.8.10">
    <property type="entry name" value="DNA helicase RuvA subunit, C-terminal domain"/>
    <property type="match status" value="1"/>
</dbReference>
<proteinExistence type="predicted"/>
<keyword evidence="3" id="KW-1185">Reference proteome</keyword>
<name>A0A024GHH2_9STRA</name>
<dbReference type="PROSITE" id="PS51140">
    <property type="entry name" value="CUE"/>
    <property type="match status" value="1"/>
</dbReference>
<dbReference type="InterPro" id="IPR009060">
    <property type="entry name" value="UBA-like_sf"/>
</dbReference>
<sequence>MGCSRHGTQIHKRAVNTYSNLLEEEIMETIPPMETLFNKSKLQTLESIFPDIHCDILKDVLGTANYDIDAAAEMIAEMSISSLEPQASEICSKEIANRCEKDGYKMEFEMEGYQWITAEDDWEMIETGKAPVKTFAEIIQSCKPSLALSMDAQRIFIAPATIEYTRELQENKKVTDTSSFDDAWTIKSFGARKRQNMRKMRKMRKMKTKQLA</sequence>